<keyword evidence="2" id="KW-0812">Transmembrane</keyword>
<feature type="transmembrane region" description="Helical" evidence="2">
    <location>
        <begin position="794"/>
        <end position="816"/>
    </location>
</feature>
<reference evidence="3 4" key="2">
    <citation type="journal article" date="2008" name="Nature">
        <title>The Phaeodactylum genome reveals the evolutionary history of diatom genomes.</title>
        <authorList>
            <person name="Bowler C."/>
            <person name="Allen A.E."/>
            <person name="Badger J.H."/>
            <person name="Grimwood J."/>
            <person name="Jabbari K."/>
            <person name="Kuo A."/>
            <person name="Maheswari U."/>
            <person name="Martens C."/>
            <person name="Maumus F."/>
            <person name="Otillar R.P."/>
            <person name="Rayko E."/>
            <person name="Salamov A."/>
            <person name="Vandepoele K."/>
            <person name="Beszteri B."/>
            <person name="Gruber A."/>
            <person name="Heijde M."/>
            <person name="Katinka M."/>
            <person name="Mock T."/>
            <person name="Valentin K."/>
            <person name="Verret F."/>
            <person name="Berges J.A."/>
            <person name="Brownlee C."/>
            <person name="Cadoret J.P."/>
            <person name="Chiovitti A."/>
            <person name="Choi C.J."/>
            <person name="Coesel S."/>
            <person name="De Martino A."/>
            <person name="Detter J.C."/>
            <person name="Durkin C."/>
            <person name="Falciatore A."/>
            <person name="Fournet J."/>
            <person name="Haruta M."/>
            <person name="Huysman M.J."/>
            <person name="Jenkins B.D."/>
            <person name="Jiroutova K."/>
            <person name="Jorgensen R.E."/>
            <person name="Joubert Y."/>
            <person name="Kaplan A."/>
            <person name="Kroger N."/>
            <person name="Kroth P.G."/>
            <person name="La Roche J."/>
            <person name="Lindquist E."/>
            <person name="Lommer M."/>
            <person name="Martin-Jezequel V."/>
            <person name="Lopez P.J."/>
            <person name="Lucas S."/>
            <person name="Mangogna M."/>
            <person name="McGinnis K."/>
            <person name="Medlin L.K."/>
            <person name="Montsant A."/>
            <person name="Oudot-Le Secq M.P."/>
            <person name="Napoli C."/>
            <person name="Obornik M."/>
            <person name="Parker M.S."/>
            <person name="Petit J.L."/>
            <person name="Porcel B.M."/>
            <person name="Poulsen N."/>
            <person name="Robison M."/>
            <person name="Rychlewski L."/>
            <person name="Rynearson T.A."/>
            <person name="Schmutz J."/>
            <person name="Shapiro H."/>
            <person name="Siaut M."/>
            <person name="Stanley M."/>
            <person name="Sussman M.R."/>
            <person name="Taylor A.R."/>
            <person name="Vardi A."/>
            <person name="von Dassow P."/>
            <person name="Vyverman W."/>
            <person name="Willis A."/>
            <person name="Wyrwicz L.S."/>
            <person name="Rokhsar D.S."/>
            <person name="Weissenbach J."/>
            <person name="Armbrust E.V."/>
            <person name="Green B.R."/>
            <person name="Van de Peer Y."/>
            <person name="Grigoriev I.V."/>
        </authorList>
    </citation>
    <scope>NUCLEOTIDE SEQUENCE [LARGE SCALE GENOMIC DNA]</scope>
    <source>
        <strain evidence="3 4">CCMP1335</strain>
    </source>
</reference>
<feature type="region of interest" description="Disordered" evidence="1">
    <location>
        <begin position="232"/>
        <end position="258"/>
    </location>
</feature>
<dbReference type="RefSeq" id="XP_002294844.1">
    <property type="nucleotide sequence ID" value="XM_002294808.1"/>
</dbReference>
<reference evidence="3 4" key="1">
    <citation type="journal article" date="2004" name="Science">
        <title>The genome of the diatom Thalassiosira pseudonana: ecology, evolution, and metabolism.</title>
        <authorList>
            <person name="Armbrust E.V."/>
            <person name="Berges J.A."/>
            <person name="Bowler C."/>
            <person name="Green B.R."/>
            <person name="Martinez D."/>
            <person name="Putnam N.H."/>
            <person name="Zhou S."/>
            <person name="Allen A.E."/>
            <person name="Apt K.E."/>
            <person name="Bechner M."/>
            <person name="Brzezinski M.A."/>
            <person name="Chaal B.K."/>
            <person name="Chiovitti A."/>
            <person name="Davis A.K."/>
            <person name="Demarest M.S."/>
            <person name="Detter J.C."/>
            <person name="Glavina T."/>
            <person name="Goodstein D."/>
            <person name="Hadi M.Z."/>
            <person name="Hellsten U."/>
            <person name="Hildebrand M."/>
            <person name="Jenkins B.D."/>
            <person name="Jurka J."/>
            <person name="Kapitonov V.V."/>
            <person name="Kroger N."/>
            <person name="Lau W.W."/>
            <person name="Lane T.W."/>
            <person name="Larimer F.W."/>
            <person name="Lippmeier J.C."/>
            <person name="Lucas S."/>
            <person name="Medina M."/>
            <person name="Montsant A."/>
            <person name="Obornik M."/>
            <person name="Parker M.S."/>
            <person name="Palenik B."/>
            <person name="Pazour G.J."/>
            <person name="Richardson P.M."/>
            <person name="Rynearson T.A."/>
            <person name="Saito M.A."/>
            <person name="Schwartz D.C."/>
            <person name="Thamatrakoln K."/>
            <person name="Valentin K."/>
            <person name="Vardi A."/>
            <person name="Wilkerson F.P."/>
            <person name="Rokhsar D.S."/>
        </authorList>
    </citation>
    <scope>NUCLEOTIDE SEQUENCE [LARGE SCALE GENOMIC DNA]</scope>
    <source>
        <strain evidence="3 4">CCMP1335</strain>
    </source>
</reference>
<dbReference type="Proteomes" id="UP000001449">
    <property type="component" value="Chromosome 22"/>
</dbReference>
<evidence type="ECO:0000313" key="3">
    <source>
        <dbReference type="EMBL" id="EED87624.1"/>
    </source>
</evidence>
<dbReference type="eggNOG" id="ENOG502SK44">
    <property type="taxonomic scope" value="Eukaryota"/>
</dbReference>
<feature type="compositionally biased region" description="Acidic residues" evidence="1">
    <location>
        <begin position="881"/>
        <end position="905"/>
    </location>
</feature>
<dbReference type="PaxDb" id="35128-Thaps25708"/>
<accession>B8CFG3</accession>
<dbReference type="OMA" id="NSHAIAE"/>
<keyword evidence="2" id="KW-0472">Membrane</keyword>
<dbReference type="KEGG" id="tps:THAPSDRAFT_25708"/>
<dbReference type="GeneID" id="7442815"/>
<proteinExistence type="predicted"/>
<dbReference type="InParanoid" id="B8CFG3"/>
<name>B8CFG3_THAPS</name>
<protein>
    <submittedName>
        <fullName evidence="3">Uncharacterized protein</fullName>
    </submittedName>
</protein>
<feature type="region of interest" description="Disordered" evidence="1">
    <location>
        <begin position="881"/>
        <end position="913"/>
    </location>
</feature>
<sequence>MSLATSGGAGAGLAGGGLSAAAMAHGGPNAALATHTPPHNAQYSSIPNSSGAAAPPGTSYAALGADLLDKNQSFLNGKNVRGVSALPIVGVDLYGDGCGVGYFGPMEKEEDGGKDDPDGGEMAAMMKAMQKVKAGTLAKSIGNFNGTIGTNVILKKENDKSYKAVKKYLTKGAAEGCGGVLNEALVVDGKEINEDEENNNTVVVIPRPHLLMGARKLSEINPAAKCTFQSILPKNNKDDDDNNNNNNNSPVIDQDNSTSSISLTTIALDGNSRPKGDDYDRVAFQLRLNSKKKLMTMLPEEAVGLIIASCRKNVRDAYIEQHPESELNPQNAEDPEEEELGYMDYPPAFAIPGWACLDATLEALIDAAGGRASICGPSLHQRSIAACVGALLPPPVSANNGGGRGLGGGLPPSSKLQKLLSDTMQTKDAAAAKEAAKEAALKREDPVEPDAFVPLVLLVGATKEGIEMTAVQLSKPQSPDKELHCPFGNISVISSVCYSSGDPLSLVNSTLDELREQVGIIVPESEEPTAIVTYGTVATQVQLATKLKSALQQYGKEGKNNDDWDGWDQDIPLMSTKEECVPTGLAVLAASVHGRVRLIVSVKGTDGKMRPKAKIGVAVQDASTCAVAVSFNYFGGDVKKWTKPKVIFDFDRRVPAGPYHIDFTAAECAAHFNHGKKNKKSCSIEDDHELIEQAKSLEGSRGIPDRENAALQLRFRIYQKTRGGEWIRVGDDMRPLSMEHSQKDEGESGEDNLVACESAVLEISLNSVGLITSGLITNGETIVQATKSARNSKLLRWGGITFFVLFIGGFLIKSYVEERVFERDTQRVMAYYKHAAANSFHDGDERQARYLVWKYKGKKEALWRRLEAKYGIPVKHAWEWDDEEDEKAKEEDETAEDLDGDEGASEEGKGEEL</sequence>
<evidence type="ECO:0000256" key="1">
    <source>
        <dbReference type="SAM" id="MobiDB-lite"/>
    </source>
</evidence>
<dbReference type="EMBL" id="CM000653">
    <property type="protein sequence ID" value="EED87624.1"/>
    <property type="molecule type" value="Genomic_DNA"/>
</dbReference>
<feature type="region of interest" description="Disordered" evidence="1">
    <location>
        <begin position="29"/>
        <end position="50"/>
    </location>
</feature>
<dbReference type="HOGENOM" id="CLU_318734_0_0_1"/>
<keyword evidence="4" id="KW-1185">Reference proteome</keyword>
<keyword evidence="2" id="KW-1133">Transmembrane helix</keyword>
<organism evidence="3 4">
    <name type="scientific">Thalassiosira pseudonana</name>
    <name type="common">Marine diatom</name>
    <name type="synonym">Cyclotella nana</name>
    <dbReference type="NCBI Taxonomy" id="35128"/>
    <lineage>
        <taxon>Eukaryota</taxon>
        <taxon>Sar</taxon>
        <taxon>Stramenopiles</taxon>
        <taxon>Ochrophyta</taxon>
        <taxon>Bacillariophyta</taxon>
        <taxon>Coscinodiscophyceae</taxon>
        <taxon>Thalassiosirophycidae</taxon>
        <taxon>Thalassiosirales</taxon>
        <taxon>Thalassiosiraceae</taxon>
        <taxon>Thalassiosira</taxon>
    </lineage>
</organism>
<feature type="compositionally biased region" description="Polar residues" evidence="1">
    <location>
        <begin position="37"/>
        <end position="50"/>
    </location>
</feature>
<evidence type="ECO:0000313" key="4">
    <source>
        <dbReference type="Proteomes" id="UP000001449"/>
    </source>
</evidence>
<evidence type="ECO:0000256" key="2">
    <source>
        <dbReference type="SAM" id="Phobius"/>
    </source>
</evidence>
<gene>
    <name evidence="3" type="ORF">THAPSDRAFT_25708</name>
</gene>
<dbReference type="AlphaFoldDB" id="B8CFG3"/>